<comment type="caution">
    <text evidence="1">The sequence shown here is derived from an EMBL/GenBank/DDBJ whole genome shotgun (WGS) entry which is preliminary data.</text>
</comment>
<dbReference type="Proteomes" id="UP001595912">
    <property type="component" value="Unassembled WGS sequence"/>
</dbReference>
<dbReference type="RefSeq" id="WP_380119328.1">
    <property type="nucleotide sequence ID" value="NZ_JBHSIU010000039.1"/>
</dbReference>
<proteinExistence type="predicted"/>
<sequence>MEYRAATERDIDAIAASAWQMSLARSPEPAEKSVRAGQRVFDL</sequence>
<evidence type="ECO:0000313" key="2">
    <source>
        <dbReference type="Proteomes" id="UP001595912"/>
    </source>
</evidence>
<dbReference type="EMBL" id="JBHSIU010000039">
    <property type="protein sequence ID" value="MFC5001827.1"/>
    <property type="molecule type" value="Genomic_DNA"/>
</dbReference>
<name>A0ABV9VZM0_9ACTN</name>
<keyword evidence="2" id="KW-1185">Reference proteome</keyword>
<gene>
    <name evidence="1" type="ORF">ACFPIJ_28810</name>
</gene>
<evidence type="ECO:0000313" key="1">
    <source>
        <dbReference type="EMBL" id="MFC5001827.1"/>
    </source>
</evidence>
<organism evidence="1 2">
    <name type="scientific">Dactylosporangium cerinum</name>
    <dbReference type="NCBI Taxonomy" id="1434730"/>
    <lineage>
        <taxon>Bacteria</taxon>
        <taxon>Bacillati</taxon>
        <taxon>Actinomycetota</taxon>
        <taxon>Actinomycetes</taxon>
        <taxon>Micromonosporales</taxon>
        <taxon>Micromonosporaceae</taxon>
        <taxon>Dactylosporangium</taxon>
    </lineage>
</organism>
<evidence type="ECO:0008006" key="3">
    <source>
        <dbReference type="Google" id="ProtNLM"/>
    </source>
</evidence>
<reference evidence="2" key="1">
    <citation type="journal article" date="2019" name="Int. J. Syst. Evol. Microbiol.">
        <title>The Global Catalogue of Microorganisms (GCM) 10K type strain sequencing project: providing services to taxonomists for standard genome sequencing and annotation.</title>
        <authorList>
            <consortium name="The Broad Institute Genomics Platform"/>
            <consortium name="The Broad Institute Genome Sequencing Center for Infectious Disease"/>
            <person name="Wu L."/>
            <person name="Ma J."/>
        </authorList>
    </citation>
    <scope>NUCLEOTIDE SEQUENCE [LARGE SCALE GENOMIC DNA]</scope>
    <source>
        <strain evidence="2">CGMCC 4.7152</strain>
    </source>
</reference>
<protein>
    <recommendedName>
        <fullName evidence="3">GNAT family N-acetyltransferase</fullName>
    </recommendedName>
</protein>
<accession>A0ABV9VZM0</accession>